<dbReference type="RefSeq" id="WP_075606058.1">
    <property type="nucleotide sequence ID" value="NZ_CP054198.1"/>
</dbReference>
<comment type="caution">
    <text evidence="1">The sequence shown here is derived from an EMBL/GenBank/DDBJ whole genome shotgun (WGS) entry which is preliminary data.</text>
</comment>
<evidence type="ECO:0000313" key="1">
    <source>
        <dbReference type="EMBL" id="MDD2167101.1"/>
    </source>
</evidence>
<organism evidence="1 2">
    <name type="scientific">Glaesserella parasuis</name>
    <name type="common">Haemophilus parasuis</name>
    <dbReference type="NCBI Taxonomy" id="738"/>
    <lineage>
        <taxon>Bacteria</taxon>
        <taxon>Pseudomonadati</taxon>
        <taxon>Pseudomonadota</taxon>
        <taxon>Gammaproteobacteria</taxon>
        <taxon>Pasteurellales</taxon>
        <taxon>Pasteurellaceae</taxon>
        <taxon>Glaesserella</taxon>
    </lineage>
</organism>
<dbReference type="Proteomes" id="UP001148834">
    <property type="component" value="Unassembled WGS sequence"/>
</dbReference>
<protein>
    <submittedName>
        <fullName evidence="1">Uncharacterized protein</fullName>
    </submittedName>
</protein>
<accession>A0A6M8SXB7</accession>
<name>A0A6M8SXB7_GLAPU</name>
<gene>
    <name evidence="1" type="ORF">N5925_00460</name>
</gene>
<proteinExistence type="predicted"/>
<sequence>MRNQQTERQGYHLPIPPLDELCGYASLQSFEQTQERKSEMQEKLFFFRVNLEISSSIPFIYDCIREQAPSWQALNASIEAMIELHKAYNHHIREQFNQLEKEILIERK</sequence>
<dbReference type="AlphaFoldDB" id="A0A6M8SXB7"/>
<reference evidence="1" key="1">
    <citation type="submission" date="2022-09" db="EMBL/GenBank/DDBJ databases">
        <title>Molecular characterization of Glaesserella parasuis strains circulating in commercial swine farms using whole-genome sequencing.</title>
        <authorList>
            <person name="Mugabi R."/>
            <person name="Clavijo M."/>
            <person name="Li G."/>
        </authorList>
    </citation>
    <scope>NUCLEOTIDE SEQUENCE</scope>
    <source>
        <strain evidence="1">0435-53</strain>
    </source>
</reference>
<dbReference type="EMBL" id="JAODIR010000001">
    <property type="protein sequence ID" value="MDD2167101.1"/>
    <property type="molecule type" value="Genomic_DNA"/>
</dbReference>
<evidence type="ECO:0000313" key="2">
    <source>
        <dbReference type="Proteomes" id="UP001148834"/>
    </source>
</evidence>